<dbReference type="RefSeq" id="WP_236335960.1">
    <property type="nucleotide sequence ID" value="NZ_CAKMMG010000007.1"/>
</dbReference>
<dbReference type="SUPFAM" id="SSF58104">
    <property type="entry name" value="Methyl-accepting chemotaxis protein (MCP) signaling domain"/>
    <property type="match status" value="1"/>
</dbReference>
<evidence type="ECO:0000256" key="4">
    <source>
        <dbReference type="ARBA" id="ARBA00023224"/>
    </source>
</evidence>
<feature type="domain" description="Methyl-accepting transducer" evidence="8">
    <location>
        <begin position="283"/>
        <end position="519"/>
    </location>
</feature>
<dbReference type="EMBL" id="CAKMMG010000007">
    <property type="protein sequence ID" value="CAH1215554.1"/>
    <property type="molecule type" value="Genomic_DNA"/>
</dbReference>
<keyword evidence="2" id="KW-1003">Cell membrane</keyword>
<reference evidence="10" key="1">
    <citation type="submission" date="2022-01" db="EMBL/GenBank/DDBJ databases">
        <authorList>
            <person name="Criscuolo A."/>
        </authorList>
    </citation>
    <scope>NUCLEOTIDE SEQUENCE</scope>
    <source>
        <strain evidence="10">CIP111892</strain>
    </source>
</reference>
<evidence type="ECO:0000256" key="5">
    <source>
        <dbReference type="ARBA" id="ARBA00029447"/>
    </source>
</evidence>
<dbReference type="PROSITE" id="PS50111">
    <property type="entry name" value="CHEMOTAXIS_TRANSDUC_2"/>
    <property type="match status" value="1"/>
</dbReference>
<name>A0ABM9CIS6_9BACL</name>
<dbReference type="PRINTS" id="PR00260">
    <property type="entry name" value="CHEMTRNSDUCR"/>
</dbReference>
<feature type="domain" description="HAMP" evidence="9">
    <location>
        <begin position="212"/>
        <end position="264"/>
    </location>
</feature>
<gene>
    <name evidence="10" type="ORF">PAECIP111892_04123</name>
</gene>
<keyword evidence="3 7" id="KW-0472">Membrane</keyword>
<dbReference type="PROSITE" id="PS50885">
    <property type="entry name" value="HAMP"/>
    <property type="match status" value="1"/>
</dbReference>
<comment type="subcellular location">
    <subcellularLocation>
        <location evidence="1">Cell membrane</location>
    </subcellularLocation>
</comment>
<keyword evidence="7" id="KW-1133">Transmembrane helix</keyword>
<dbReference type="PANTHER" id="PTHR32089">
    <property type="entry name" value="METHYL-ACCEPTING CHEMOTAXIS PROTEIN MCPB"/>
    <property type="match status" value="1"/>
</dbReference>
<dbReference type="Gene3D" id="1.10.287.950">
    <property type="entry name" value="Methyl-accepting chemotaxis protein"/>
    <property type="match status" value="1"/>
</dbReference>
<dbReference type="Pfam" id="PF00672">
    <property type="entry name" value="HAMP"/>
    <property type="match status" value="1"/>
</dbReference>
<evidence type="ECO:0000259" key="8">
    <source>
        <dbReference type="PROSITE" id="PS50111"/>
    </source>
</evidence>
<dbReference type="Proteomes" id="UP000838324">
    <property type="component" value="Unassembled WGS sequence"/>
</dbReference>
<evidence type="ECO:0000256" key="6">
    <source>
        <dbReference type="PROSITE-ProRule" id="PRU00284"/>
    </source>
</evidence>
<keyword evidence="11" id="KW-1185">Reference proteome</keyword>
<comment type="similarity">
    <text evidence="5">Belongs to the methyl-accepting chemotaxis (MCP) protein family.</text>
</comment>
<evidence type="ECO:0000313" key="11">
    <source>
        <dbReference type="Proteomes" id="UP000838324"/>
    </source>
</evidence>
<keyword evidence="7" id="KW-0812">Transmembrane</keyword>
<evidence type="ECO:0000256" key="2">
    <source>
        <dbReference type="ARBA" id="ARBA00022475"/>
    </source>
</evidence>
<evidence type="ECO:0000256" key="7">
    <source>
        <dbReference type="SAM" id="Phobius"/>
    </source>
</evidence>
<keyword evidence="4 6" id="KW-0807">Transducer</keyword>
<dbReference type="InterPro" id="IPR003660">
    <property type="entry name" value="HAMP_dom"/>
</dbReference>
<evidence type="ECO:0008006" key="12">
    <source>
        <dbReference type="Google" id="ProtNLM"/>
    </source>
</evidence>
<accession>A0ABM9CIS6</accession>
<feature type="transmembrane region" description="Helical" evidence="7">
    <location>
        <begin position="12"/>
        <end position="31"/>
    </location>
</feature>
<evidence type="ECO:0000313" key="10">
    <source>
        <dbReference type="EMBL" id="CAH1215554.1"/>
    </source>
</evidence>
<protein>
    <recommendedName>
        <fullName evidence="12">Methyl-accepting chemotaxis protein</fullName>
    </recommendedName>
</protein>
<dbReference type="Pfam" id="PF00015">
    <property type="entry name" value="MCPsignal"/>
    <property type="match status" value="1"/>
</dbReference>
<dbReference type="InterPro" id="IPR024478">
    <property type="entry name" value="HlyB_4HB_MCP"/>
</dbReference>
<evidence type="ECO:0000256" key="1">
    <source>
        <dbReference type="ARBA" id="ARBA00004236"/>
    </source>
</evidence>
<evidence type="ECO:0000256" key="3">
    <source>
        <dbReference type="ARBA" id="ARBA00023136"/>
    </source>
</evidence>
<dbReference type="CDD" id="cd06225">
    <property type="entry name" value="HAMP"/>
    <property type="match status" value="1"/>
</dbReference>
<proteinExistence type="inferred from homology"/>
<sequence length="569" mass="61457">MRDLKVKYKMAVLAAVAVIMVIGIGMNGILFTNKLADRSQETYNLNLVPIHLVTEIRANNRAIESFLLEDLLTKEADKSQTLTAGIQEKIKQNNELMNQLKSIDFKNTEVRNKINEYMSLLQDYRAQRDNIIQLADKNLNEEGYQVFSGSTFSESRTKMVGLLDDASALLLADAKTHNELTLNNAQTSSTVSSILITAAWVLCIVISIVITRLITKPLKELQALMRRAEEGDLTVTAAYQSKDEIGQINTSFNSMLDSLKRMMQGVSESAEVLSASSQEMSASAEQTGRASRLIAETSSEIATGFETQVNSIERTALSVLTMTEDIAAVEHRSNEMADLMAGAAVSTDHGAAAVDRIIGQMKDINASVSATQSIVRNLGSLSAEINTIITTINEIAAQTNLLSLNASIEASRAGEHGLGFAVVAGEIRKLAEATGRSSLQITEIITDIQQQTGNAVESMELGSELVALGVEQSGVVSEAFAKIQASIKAAALQTEGIRGAVGQVSQESRAVSEAMEQVSDISRKGVEEVQDTSAASEEQLSAMEEMMASAQYLATLAEDLQKEMARFKL</sequence>
<dbReference type="PANTHER" id="PTHR32089:SF112">
    <property type="entry name" value="LYSOZYME-LIKE PROTEIN-RELATED"/>
    <property type="match status" value="1"/>
</dbReference>
<dbReference type="SMART" id="SM00283">
    <property type="entry name" value="MA"/>
    <property type="match status" value="1"/>
</dbReference>
<feature type="transmembrane region" description="Helical" evidence="7">
    <location>
        <begin position="194"/>
        <end position="215"/>
    </location>
</feature>
<dbReference type="Pfam" id="PF12729">
    <property type="entry name" value="4HB_MCP_1"/>
    <property type="match status" value="1"/>
</dbReference>
<dbReference type="Gene3D" id="6.10.340.10">
    <property type="match status" value="1"/>
</dbReference>
<dbReference type="InterPro" id="IPR004090">
    <property type="entry name" value="Chemotax_Me-accpt_rcpt"/>
</dbReference>
<evidence type="ECO:0000259" key="9">
    <source>
        <dbReference type="PROSITE" id="PS50885"/>
    </source>
</evidence>
<organism evidence="10 11">
    <name type="scientific">Paenibacillus auburnensis</name>
    <dbReference type="NCBI Taxonomy" id="2905649"/>
    <lineage>
        <taxon>Bacteria</taxon>
        <taxon>Bacillati</taxon>
        <taxon>Bacillota</taxon>
        <taxon>Bacilli</taxon>
        <taxon>Bacillales</taxon>
        <taxon>Paenibacillaceae</taxon>
        <taxon>Paenibacillus</taxon>
    </lineage>
</organism>
<dbReference type="SMART" id="SM00304">
    <property type="entry name" value="HAMP"/>
    <property type="match status" value="1"/>
</dbReference>
<dbReference type="InterPro" id="IPR004089">
    <property type="entry name" value="MCPsignal_dom"/>
</dbReference>
<comment type="caution">
    <text evidence="10">The sequence shown here is derived from an EMBL/GenBank/DDBJ whole genome shotgun (WGS) entry which is preliminary data.</text>
</comment>